<evidence type="ECO:0000313" key="2">
    <source>
        <dbReference type="EMBL" id="KAF4628969.1"/>
    </source>
</evidence>
<feature type="region of interest" description="Disordered" evidence="1">
    <location>
        <begin position="1"/>
        <end position="21"/>
    </location>
</feature>
<sequence>MDPKPPSQTNQSSSLNMDNVPKTPEEAIDWYVQLIREAGYPQAYPEDIRPRDISNVSLFDPGLMIGMEDIDRMPAKLDVGVMESMGLNGPVFTNSDLDEALSGALAAHERYLKLNSAILRLYEPEFQDFMNEIEQLVDAEIANFGQGVSNTDLHSKVALISRIRAEKEIAPFSRTDFTSRKRDKPDRHYEFRAHLTTLRGGHPQEPRLIFRGSQASLDEEGIAAKTFESASVEEEPSPGTAYNDTSSDSTFRDTSPQQDISPQTSPEATSPQEPSNQPIIPEAPTPQSTTSFYTATYSQTATNSENVIDSQTSTGTESLTSTQSNSALKWQGSSDPPNTGSAASKGQLSERGYTLEHGPWTYRIGGINKAGRADAFSFPNTFLSTVKDYEQMIKFLAEKNRQDLEYEYCVAVMHSQDIAAQHKWGKQYKQLQDEDKENQKQWERDMEDFDQWQKNGDMEGYEQLGDVREMQKLWWAN</sequence>
<feature type="compositionally biased region" description="Low complexity" evidence="1">
    <location>
        <begin position="244"/>
        <end position="255"/>
    </location>
</feature>
<feature type="region of interest" description="Disordered" evidence="1">
    <location>
        <begin position="228"/>
        <end position="290"/>
    </location>
</feature>
<gene>
    <name evidence="2" type="ORF">G7Y89_g9184</name>
</gene>
<evidence type="ECO:0000313" key="3">
    <source>
        <dbReference type="Proteomes" id="UP000566819"/>
    </source>
</evidence>
<evidence type="ECO:0000256" key="1">
    <source>
        <dbReference type="SAM" id="MobiDB-lite"/>
    </source>
</evidence>
<dbReference type="Proteomes" id="UP000566819">
    <property type="component" value="Unassembled WGS sequence"/>
</dbReference>
<accession>A0A8H4RF58</accession>
<name>A0A8H4RF58_9HELO</name>
<dbReference type="AlphaFoldDB" id="A0A8H4RF58"/>
<protein>
    <submittedName>
        <fullName evidence="2">Uncharacterized protein</fullName>
    </submittedName>
</protein>
<dbReference type="OrthoDB" id="3518308at2759"/>
<reference evidence="2 3" key="1">
    <citation type="submission" date="2020-03" db="EMBL/GenBank/DDBJ databases">
        <title>Draft Genome Sequence of Cudoniella acicularis.</title>
        <authorList>
            <person name="Buettner E."/>
            <person name="Kellner H."/>
        </authorList>
    </citation>
    <scope>NUCLEOTIDE SEQUENCE [LARGE SCALE GENOMIC DNA]</scope>
    <source>
        <strain evidence="2 3">DSM 108380</strain>
    </source>
</reference>
<dbReference type="EMBL" id="JAAMPI010000737">
    <property type="protein sequence ID" value="KAF4628969.1"/>
    <property type="molecule type" value="Genomic_DNA"/>
</dbReference>
<feature type="compositionally biased region" description="Polar residues" evidence="1">
    <location>
        <begin position="7"/>
        <end position="17"/>
    </location>
</feature>
<organism evidence="2 3">
    <name type="scientific">Cudoniella acicularis</name>
    <dbReference type="NCBI Taxonomy" id="354080"/>
    <lineage>
        <taxon>Eukaryota</taxon>
        <taxon>Fungi</taxon>
        <taxon>Dikarya</taxon>
        <taxon>Ascomycota</taxon>
        <taxon>Pezizomycotina</taxon>
        <taxon>Leotiomycetes</taxon>
        <taxon>Helotiales</taxon>
        <taxon>Tricladiaceae</taxon>
        <taxon>Cudoniella</taxon>
    </lineage>
</organism>
<feature type="compositionally biased region" description="Polar residues" evidence="1">
    <location>
        <begin position="256"/>
        <end position="278"/>
    </location>
</feature>
<feature type="region of interest" description="Disordered" evidence="1">
    <location>
        <begin position="304"/>
        <end position="347"/>
    </location>
</feature>
<comment type="caution">
    <text evidence="2">The sequence shown here is derived from an EMBL/GenBank/DDBJ whole genome shotgun (WGS) entry which is preliminary data.</text>
</comment>
<keyword evidence="3" id="KW-1185">Reference proteome</keyword>
<proteinExistence type="predicted"/>